<evidence type="ECO:0000313" key="4">
    <source>
        <dbReference type="EMBL" id="SDD80664.1"/>
    </source>
</evidence>
<dbReference type="InterPro" id="IPR050408">
    <property type="entry name" value="HGPRT"/>
</dbReference>
<dbReference type="PANTHER" id="PTHR43340">
    <property type="entry name" value="HYPOXANTHINE-GUANINE PHOSPHORIBOSYLTRANSFERASE"/>
    <property type="match status" value="1"/>
</dbReference>
<keyword evidence="5" id="KW-1185">Reference proteome</keyword>
<dbReference type="InterPro" id="IPR000836">
    <property type="entry name" value="PRTase_dom"/>
</dbReference>
<evidence type="ECO:0000259" key="3">
    <source>
        <dbReference type="Pfam" id="PF00156"/>
    </source>
</evidence>
<evidence type="ECO:0000256" key="1">
    <source>
        <dbReference type="ARBA" id="ARBA00048811"/>
    </source>
</evidence>
<dbReference type="GO" id="GO:0004422">
    <property type="term" value="F:hypoxanthine phosphoribosyltransferase activity"/>
    <property type="evidence" value="ECO:0007669"/>
    <property type="project" value="TreeGrafter"/>
</dbReference>
<reference evidence="4 5" key="1">
    <citation type="submission" date="2016-10" db="EMBL/GenBank/DDBJ databases">
        <authorList>
            <person name="de Groot N.N."/>
        </authorList>
    </citation>
    <scope>NUCLEOTIDE SEQUENCE [LARGE SCALE GENOMIC DNA]</scope>
    <source>
        <strain evidence="4 5">CGMCC 1.9109</strain>
    </source>
</reference>
<dbReference type="GO" id="GO:0005829">
    <property type="term" value="C:cytosol"/>
    <property type="evidence" value="ECO:0007669"/>
    <property type="project" value="TreeGrafter"/>
</dbReference>
<dbReference type="GO" id="GO:0032264">
    <property type="term" value="P:IMP salvage"/>
    <property type="evidence" value="ECO:0007669"/>
    <property type="project" value="TreeGrafter"/>
</dbReference>
<dbReference type="GO" id="GO:0046100">
    <property type="term" value="P:hypoxanthine metabolic process"/>
    <property type="evidence" value="ECO:0007669"/>
    <property type="project" value="TreeGrafter"/>
</dbReference>
<name>A0A1G6XR36_9PROT</name>
<dbReference type="PANTHER" id="PTHR43340:SF1">
    <property type="entry name" value="HYPOXANTHINE PHOSPHORIBOSYLTRANSFERASE"/>
    <property type="match status" value="1"/>
</dbReference>
<dbReference type="RefSeq" id="WP_068301693.1">
    <property type="nucleotide sequence ID" value="NZ_FNAK01000003.1"/>
</dbReference>
<dbReference type="CDD" id="cd06223">
    <property type="entry name" value="PRTases_typeI"/>
    <property type="match status" value="1"/>
</dbReference>
<gene>
    <name evidence="4" type="ORF">SAMN04488071_1329</name>
</gene>
<dbReference type="OrthoDB" id="9802824at2"/>
<dbReference type="GO" id="GO:0032263">
    <property type="term" value="P:GMP salvage"/>
    <property type="evidence" value="ECO:0007669"/>
    <property type="project" value="TreeGrafter"/>
</dbReference>
<dbReference type="AlphaFoldDB" id="A0A1G6XR36"/>
<dbReference type="Gene3D" id="3.40.50.2020">
    <property type="match status" value="1"/>
</dbReference>
<keyword evidence="4" id="KW-0328">Glycosyltransferase</keyword>
<comment type="catalytic activity">
    <reaction evidence="1">
        <text>GMP + diphosphate = guanine + 5-phospho-alpha-D-ribose 1-diphosphate</text>
        <dbReference type="Rhea" id="RHEA:25424"/>
        <dbReference type="ChEBI" id="CHEBI:16235"/>
        <dbReference type="ChEBI" id="CHEBI:33019"/>
        <dbReference type="ChEBI" id="CHEBI:58017"/>
        <dbReference type="ChEBI" id="CHEBI:58115"/>
        <dbReference type="EC" id="2.4.2.8"/>
    </reaction>
    <physiologicalReaction direction="right-to-left" evidence="1">
        <dbReference type="Rhea" id="RHEA:25426"/>
    </physiologicalReaction>
</comment>
<accession>A0A1G6XR36</accession>
<feature type="domain" description="Phosphoribosyltransferase" evidence="3">
    <location>
        <begin position="25"/>
        <end position="167"/>
    </location>
</feature>
<dbReference type="GO" id="GO:0000287">
    <property type="term" value="F:magnesium ion binding"/>
    <property type="evidence" value="ECO:0007669"/>
    <property type="project" value="TreeGrafter"/>
</dbReference>
<comment type="catalytic activity">
    <reaction evidence="2">
        <text>IMP + diphosphate = hypoxanthine + 5-phospho-alpha-D-ribose 1-diphosphate</text>
        <dbReference type="Rhea" id="RHEA:17973"/>
        <dbReference type="ChEBI" id="CHEBI:17368"/>
        <dbReference type="ChEBI" id="CHEBI:33019"/>
        <dbReference type="ChEBI" id="CHEBI:58017"/>
        <dbReference type="ChEBI" id="CHEBI:58053"/>
        <dbReference type="EC" id="2.4.2.8"/>
    </reaction>
    <physiologicalReaction direction="right-to-left" evidence="2">
        <dbReference type="Rhea" id="RHEA:17975"/>
    </physiologicalReaction>
</comment>
<dbReference type="InterPro" id="IPR029057">
    <property type="entry name" value="PRTase-like"/>
</dbReference>
<organism evidence="4 5">
    <name type="scientific">Kordiimonas lacus</name>
    <dbReference type="NCBI Taxonomy" id="637679"/>
    <lineage>
        <taxon>Bacteria</taxon>
        <taxon>Pseudomonadati</taxon>
        <taxon>Pseudomonadota</taxon>
        <taxon>Alphaproteobacteria</taxon>
        <taxon>Kordiimonadales</taxon>
        <taxon>Kordiimonadaceae</taxon>
        <taxon>Kordiimonas</taxon>
    </lineage>
</organism>
<evidence type="ECO:0000313" key="5">
    <source>
        <dbReference type="Proteomes" id="UP000183685"/>
    </source>
</evidence>
<keyword evidence="4" id="KW-0808">Transferase</keyword>
<dbReference type="Pfam" id="PF00156">
    <property type="entry name" value="Pribosyltran"/>
    <property type="match status" value="1"/>
</dbReference>
<sequence>MDYFFDWDKAGDAHVGIEPVFTADEIVNKVDELAGRLTRWFDTEPVAQVAMNGAMMFGADLSRAMSMRGCVMEMDFIHVTKNRQKSTIELKATTELPVKGRDVLIIDDIFEQGRTLTAMREYFLSLGAESVTSVVLLDKSGNNITNIRPDFVGFECPDVFVIGYGMDIAYRYRELPFIGKMGRA</sequence>
<dbReference type="SUPFAM" id="SSF53271">
    <property type="entry name" value="PRTase-like"/>
    <property type="match status" value="1"/>
</dbReference>
<proteinExistence type="predicted"/>
<dbReference type="GO" id="GO:0006178">
    <property type="term" value="P:guanine salvage"/>
    <property type="evidence" value="ECO:0007669"/>
    <property type="project" value="TreeGrafter"/>
</dbReference>
<protein>
    <submittedName>
        <fullName evidence="4">Hypoxanthine phosphoribosyltransferase</fullName>
    </submittedName>
</protein>
<dbReference type="STRING" id="637679.GCA_001550055_01009"/>
<dbReference type="Proteomes" id="UP000183685">
    <property type="component" value="Unassembled WGS sequence"/>
</dbReference>
<dbReference type="EMBL" id="FNAK01000003">
    <property type="protein sequence ID" value="SDD80664.1"/>
    <property type="molecule type" value="Genomic_DNA"/>
</dbReference>
<evidence type="ECO:0000256" key="2">
    <source>
        <dbReference type="ARBA" id="ARBA00049402"/>
    </source>
</evidence>